<dbReference type="EMBL" id="CP053418">
    <property type="protein sequence ID" value="QJW84048.1"/>
    <property type="molecule type" value="Genomic_DNA"/>
</dbReference>
<feature type="chain" id="PRO_5045540751" evidence="2">
    <location>
        <begin position="23"/>
        <end position="169"/>
    </location>
</feature>
<feature type="region of interest" description="Disordered" evidence="1">
    <location>
        <begin position="30"/>
        <end position="57"/>
    </location>
</feature>
<dbReference type="Pfam" id="PF13211">
    <property type="entry name" value="DUF4019"/>
    <property type="match status" value="1"/>
</dbReference>
<evidence type="ECO:0000256" key="1">
    <source>
        <dbReference type="SAM" id="MobiDB-lite"/>
    </source>
</evidence>
<accession>A0ABX6P1U4</accession>
<dbReference type="InterPro" id="IPR025091">
    <property type="entry name" value="DUF4019"/>
</dbReference>
<keyword evidence="2" id="KW-0732">Signal</keyword>
<gene>
    <name evidence="3" type="ORF">HK414_09310</name>
</gene>
<evidence type="ECO:0000256" key="2">
    <source>
        <dbReference type="SAM" id="SignalP"/>
    </source>
</evidence>
<feature type="signal peptide" evidence="2">
    <location>
        <begin position="1"/>
        <end position="22"/>
    </location>
</feature>
<evidence type="ECO:0000313" key="4">
    <source>
        <dbReference type="Proteomes" id="UP000500826"/>
    </source>
</evidence>
<sequence>MPSRFRLALLAAALCAAAAAQAQLKPAPRPAAAPAAPAAAPAPAPAPAEDPAAKEMAEAGKLSAHAWLLLLDRKDWGTARDSSASVFRQSVPLGSWMDAIPKVRQPFGNPVERQPVEAIYKTTMPGRPNGHYVSVMFASKFDKNPQVQEVVTAMRDTDGRWRVAGYTAR</sequence>
<proteinExistence type="predicted"/>
<keyword evidence="4" id="KW-1185">Reference proteome</keyword>
<reference evidence="3 4" key="1">
    <citation type="submission" date="2020-05" db="EMBL/GenBank/DDBJ databases">
        <title>Ramlibacter rhizophilus sp. nov., isolated from rhizosphere soil of national flower Mugunghwa from South Korea.</title>
        <authorList>
            <person name="Zheng-Fei Y."/>
            <person name="Huan T."/>
        </authorList>
    </citation>
    <scope>NUCLEOTIDE SEQUENCE [LARGE SCALE GENOMIC DNA]</scope>
    <source>
        <strain evidence="3 4">H242</strain>
    </source>
</reference>
<evidence type="ECO:0000313" key="3">
    <source>
        <dbReference type="EMBL" id="QJW84048.1"/>
    </source>
</evidence>
<name>A0ABX6P1U4_9BURK</name>
<feature type="compositionally biased region" description="Low complexity" evidence="1">
    <location>
        <begin position="30"/>
        <end position="39"/>
    </location>
</feature>
<dbReference type="Proteomes" id="UP000500826">
    <property type="component" value="Chromosome"/>
</dbReference>
<protein>
    <submittedName>
        <fullName evidence="3">DUF4019 domain-containing protein</fullName>
    </submittedName>
</protein>
<organism evidence="3 4">
    <name type="scientific">Ramlibacter terrae</name>
    <dbReference type="NCBI Taxonomy" id="2732511"/>
    <lineage>
        <taxon>Bacteria</taxon>
        <taxon>Pseudomonadati</taxon>
        <taxon>Pseudomonadota</taxon>
        <taxon>Betaproteobacteria</taxon>
        <taxon>Burkholderiales</taxon>
        <taxon>Comamonadaceae</taxon>
        <taxon>Ramlibacter</taxon>
    </lineage>
</organism>